<feature type="compositionally biased region" description="Basic and acidic residues" evidence="2">
    <location>
        <begin position="294"/>
        <end position="315"/>
    </location>
</feature>
<evidence type="ECO:0000313" key="4">
    <source>
        <dbReference type="EMBL" id="CAD9989810.1"/>
    </source>
</evidence>
<proteinExistence type="inferred from homology"/>
<dbReference type="Pfam" id="PF00656">
    <property type="entry name" value="Peptidase_C14"/>
    <property type="match status" value="1"/>
</dbReference>
<dbReference type="PANTHER" id="PTHR48104">
    <property type="entry name" value="METACASPASE-4"/>
    <property type="match status" value="1"/>
</dbReference>
<dbReference type="GO" id="GO:0005737">
    <property type="term" value="C:cytoplasm"/>
    <property type="evidence" value="ECO:0007669"/>
    <property type="project" value="TreeGrafter"/>
</dbReference>
<dbReference type="GO" id="GO:0006508">
    <property type="term" value="P:proteolysis"/>
    <property type="evidence" value="ECO:0007669"/>
    <property type="project" value="InterPro"/>
</dbReference>
<name>A0A7S2YQF2_9STRA</name>
<protein>
    <recommendedName>
        <fullName evidence="3">Peptidase C14 caspase domain-containing protein</fullName>
    </recommendedName>
</protein>
<gene>
    <name evidence="4" type="ORF">APAL1065_LOCUS24568</name>
</gene>
<feature type="domain" description="Peptidase C14 caspase" evidence="3">
    <location>
        <begin position="115"/>
        <end position="278"/>
    </location>
</feature>
<organism evidence="4">
    <name type="scientific">Entomoneis paludosa</name>
    <dbReference type="NCBI Taxonomy" id="265537"/>
    <lineage>
        <taxon>Eukaryota</taxon>
        <taxon>Sar</taxon>
        <taxon>Stramenopiles</taxon>
        <taxon>Ochrophyta</taxon>
        <taxon>Bacillariophyta</taxon>
        <taxon>Bacillariophyceae</taxon>
        <taxon>Bacillariophycidae</taxon>
        <taxon>Entomoneidaceae</taxon>
        <taxon>Entomoneis</taxon>
    </lineage>
</organism>
<comment type="similarity">
    <text evidence="1">Belongs to the peptidase C14B family.</text>
</comment>
<sequence>MVSFDDKVMKCIPAEFYMISSSQDDQISNEAFNTGGFELPDPAGKAGGACTSAILDVFYSRGHELGQGISWVDILKDMHEQLKKQDFDQVPQLSSSRWIDINSPMFICPPKSGVRRAMLVGINYVGQKGELKACHNDVENIKDYLIKAQGFREAEMLILKDDGHHPNPTKQNIMDGFVRLTQYSQPGDVVFVSFSGHGGRVVDTSGDEDDGFDESLIPLDFKENGHIVDDDILDIFVKKMKGGVTCTVVMDCCHSGSVMDLPYFFSADKTEMETEKNFQFESGGTEHHKPKKVLGKDGKPMKVAEKEEQEAAEKKPIKKTVNEAPIRKIRPRAPPPDKKPPPPPPQRCVIQ</sequence>
<dbReference type="InterPro" id="IPR050452">
    <property type="entry name" value="Metacaspase"/>
</dbReference>
<dbReference type="AlphaFoldDB" id="A0A7S2YQF2"/>
<evidence type="ECO:0000256" key="1">
    <source>
        <dbReference type="ARBA" id="ARBA00009005"/>
    </source>
</evidence>
<dbReference type="InterPro" id="IPR011600">
    <property type="entry name" value="Pept_C14_caspase"/>
</dbReference>
<dbReference type="EMBL" id="HBHT01036573">
    <property type="protein sequence ID" value="CAD9989810.1"/>
    <property type="molecule type" value="Transcribed_RNA"/>
</dbReference>
<reference evidence="4" key="1">
    <citation type="submission" date="2021-01" db="EMBL/GenBank/DDBJ databases">
        <authorList>
            <person name="Corre E."/>
            <person name="Pelletier E."/>
            <person name="Niang G."/>
            <person name="Scheremetjew M."/>
            <person name="Finn R."/>
            <person name="Kale V."/>
            <person name="Holt S."/>
            <person name="Cochrane G."/>
            <person name="Meng A."/>
            <person name="Brown T."/>
            <person name="Cohen L."/>
        </authorList>
    </citation>
    <scope>NUCLEOTIDE SEQUENCE</scope>
    <source>
        <strain evidence="4">CCMP125</strain>
    </source>
</reference>
<dbReference type="GO" id="GO:0004197">
    <property type="term" value="F:cysteine-type endopeptidase activity"/>
    <property type="evidence" value="ECO:0007669"/>
    <property type="project" value="InterPro"/>
</dbReference>
<feature type="compositionally biased region" description="Pro residues" evidence="2">
    <location>
        <begin position="341"/>
        <end position="351"/>
    </location>
</feature>
<evidence type="ECO:0000256" key="2">
    <source>
        <dbReference type="SAM" id="MobiDB-lite"/>
    </source>
</evidence>
<dbReference type="PANTHER" id="PTHR48104:SF30">
    <property type="entry name" value="METACASPASE-1"/>
    <property type="match status" value="1"/>
</dbReference>
<evidence type="ECO:0000259" key="3">
    <source>
        <dbReference type="Pfam" id="PF00656"/>
    </source>
</evidence>
<dbReference type="Gene3D" id="3.40.50.12660">
    <property type="match status" value="2"/>
</dbReference>
<accession>A0A7S2YQF2</accession>
<feature type="region of interest" description="Disordered" evidence="2">
    <location>
        <begin position="278"/>
        <end position="351"/>
    </location>
</feature>